<dbReference type="InterPro" id="IPR050678">
    <property type="entry name" value="DNA_Partitioning_ATPase"/>
</dbReference>
<sequence length="233" mass="26059">MKIPVVVYKCIVYNHNLMSKIILFSNIKGGVGKTTLCAHFAEYLSMKGVPVVAVDADIQASLSRHREREVEADPGQTVPWAITRLNTLDSKIVKAAMNEYKEQDGIVLTDCPGNLNDNNLCILYSIADLIVIPMSYDVDTIDATGIFVSVISQKSSARLVFLPNRINTTEGKAHEREMRDETISVLGRLGTVTPRIKQSVVIKRYSTLYPLDKYQYAAVEHAFDRIIEIINQL</sequence>
<feature type="domain" description="CobQ/CobB/MinD/ParA nucleotide binding" evidence="1">
    <location>
        <begin position="22"/>
        <end position="187"/>
    </location>
</feature>
<dbReference type="EMBL" id="SUYC01000008">
    <property type="protein sequence ID" value="MBE6270895.1"/>
    <property type="molecule type" value="Genomic_DNA"/>
</dbReference>
<accession>A0A9D5P0B9</accession>
<dbReference type="SUPFAM" id="SSF52540">
    <property type="entry name" value="P-loop containing nucleoside triphosphate hydrolases"/>
    <property type="match status" value="1"/>
</dbReference>
<gene>
    <name evidence="2" type="ORF">E7101_08080</name>
</gene>
<organism evidence="2 3">
    <name type="scientific">Xylanibacter ruminicola</name>
    <name type="common">Prevotella ruminicola</name>
    <dbReference type="NCBI Taxonomy" id="839"/>
    <lineage>
        <taxon>Bacteria</taxon>
        <taxon>Pseudomonadati</taxon>
        <taxon>Bacteroidota</taxon>
        <taxon>Bacteroidia</taxon>
        <taxon>Bacteroidales</taxon>
        <taxon>Prevotellaceae</taxon>
        <taxon>Xylanibacter</taxon>
    </lineage>
</organism>
<proteinExistence type="predicted"/>
<dbReference type="Pfam" id="PF01656">
    <property type="entry name" value="CbiA"/>
    <property type="match status" value="1"/>
</dbReference>
<dbReference type="Gene3D" id="3.40.50.300">
    <property type="entry name" value="P-loop containing nucleotide triphosphate hydrolases"/>
    <property type="match status" value="1"/>
</dbReference>
<dbReference type="Proteomes" id="UP000806522">
    <property type="component" value="Unassembled WGS sequence"/>
</dbReference>
<dbReference type="PANTHER" id="PTHR13696">
    <property type="entry name" value="P-LOOP CONTAINING NUCLEOSIDE TRIPHOSPHATE HYDROLASE"/>
    <property type="match status" value="1"/>
</dbReference>
<dbReference type="InterPro" id="IPR027417">
    <property type="entry name" value="P-loop_NTPase"/>
</dbReference>
<comment type="caution">
    <text evidence="2">The sequence shown here is derived from an EMBL/GenBank/DDBJ whole genome shotgun (WGS) entry which is preliminary data.</text>
</comment>
<name>A0A9D5P0B9_XYLRU</name>
<reference evidence="2" key="1">
    <citation type="submission" date="2019-04" db="EMBL/GenBank/DDBJ databases">
        <title>Evolution of Biomass-Degrading Anaerobic Consortia Revealed by Metagenomics.</title>
        <authorList>
            <person name="Peng X."/>
        </authorList>
    </citation>
    <scope>NUCLEOTIDE SEQUENCE</scope>
    <source>
        <strain evidence="2">SIG140</strain>
    </source>
</reference>
<evidence type="ECO:0000313" key="2">
    <source>
        <dbReference type="EMBL" id="MBE6270895.1"/>
    </source>
</evidence>
<dbReference type="PANTHER" id="PTHR13696:SF99">
    <property type="entry name" value="COBYRINIC ACID AC-DIAMIDE SYNTHASE"/>
    <property type="match status" value="1"/>
</dbReference>
<evidence type="ECO:0000259" key="1">
    <source>
        <dbReference type="Pfam" id="PF01656"/>
    </source>
</evidence>
<dbReference type="CDD" id="cd02042">
    <property type="entry name" value="ParAB_family"/>
    <property type="match status" value="1"/>
</dbReference>
<evidence type="ECO:0000313" key="3">
    <source>
        <dbReference type="Proteomes" id="UP000806522"/>
    </source>
</evidence>
<dbReference type="InterPro" id="IPR002586">
    <property type="entry name" value="CobQ/CobB/MinD/ParA_Nub-bd_dom"/>
</dbReference>
<protein>
    <submittedName>
        <fullName evidence="2">ParA family protein</fullName>
    </submittedName>
</protein>
<dbReference type="AlphaFoldDB" id="A0A9D5P0B9"/>